<dbReference type="EMBL" id="JACCJC010000012">
    <property type="protein sequence ID" value="KAF6237769.1"/>
    <property type="molecule type" value="Genomic_DNA"/>
</dbReference>
<feature type="compositionally biased region" description="Basic and acidic residues" evidence="1">
    <location>
        <begin position="35"/>
        <end position="44"/>
    </location>
</feature>
<evidence type="ECO:0000256" key="1">
    <source>
        <dbReference type="SAM" id="MobiDB-lite"/>
    </source>
</evidence>
<dbReference type="GeneID" id="59285635"/>
<feature type="compositionally biased region" description="Basic and acidic residues" evidence="1">
    <location>
        <begin position="164"/>
        <end position="177"/>
    </location>
</feature>
<organism evidence="2 3">
    <name type="scientific">Letharia columbiana</name>
    <dbReference type="NCBI Taxonomy" id="112416"/>
    <lineage>
        <taxon>Eukaryota</taxon>
        <taxon>Fungi</taxon>
        <taxon>Dikarya</taxon>
        <taxon>Ascomycota</taxon>
        <taxon>Pezizomycotina</taxon>
        <taxon>Lecanoromycetes</taxon>
        <taxon>OSLEUM clade</taxon>
        <taxon>Lecanoromycetidae</taxon>
        <taxon>Lecanorales</taxon>
        <taxon>Lecanorineae</taxon>
        <taxon>Parmeliaceae</taxon>
        <taxon>Letharia</taxon>
    </lineage>
</organism>
<protein>
    <submittedName>
        <fullName evidence="2">Uncharacterized protein</fullName>
    </submittedName>
</protein>
<sequence>MFSMKAHMQKETEKPPARLPESYFTGHPRRPLNAPEEHPLHNKDQNDTVTLTASYSPPRPGPVFDLIDCVQLTPPYECPPCMFGLIKDMYYSEGLKRWMYLFFDGNQQMELGWVEESWLRPRYQEKMPKTNSPGASSPVMQTPSKRTSSPTGDPSAQLISELRASVEKPKSEPKDSIIRTPKSRGTNVHSGLAGISVTNAMMREESPPTDAAMGSRHHPWLHLTSYELLTLRKRMKKNAIWKPSETMVAAELIDLGRGFDNYLAAKKQAEAEGTEFVDEANIASTKPELFINPTTPGGRPINRGMVLNAAKKRKREGLSELVDDQKESLSKKVLQSF</sequence>
<dbReference type="RefSeq" id="XP_037167087.1">
    <property type="nucleotide sequence ID" value="XM_037305894.1"/>
</dbReference>
<comment type="caution">
    <text evidence="2">The sequence shown here is derived from an EMBL/GenBank/DDBJ whole genome shotgun (WGS) entry which is preliminary data.</text>
</comment>
<feature type="region of interest" description="Disordered" evidence="1">
    <location>
        <begin position="125"/>
        <end position="190"/>
    </location>
</feature>
<feature type="region of interest" description="Disordered" evidence="1">
    <location>
        <begin position="1"/>
        <end position="44"/>
    </location>
</feature>
<reference evidence="2 3" key="1">
    <citation type="journal article" date="2020" name="Genomics">
        <title>Complete, high-quality genomes from long-read metagenomic sequencing of two wolf lichen thalli reveals enigmatic genome architecture.</title>
        <authorList>
            <person name="McKenzie S.K."/>
            <person name="Walston R.F."/>
            <person name="Allen J.L."/>
        </authorList>
    </citation>
    <scope>NUCLEOTIDE SEQUENCE [LARGE SCALE GENOMIC DNA]</scope>
    <source>
        <strain evidence="2">WasteWater2</strain>
    </source>
</reference>
<feature type="compositionally biased region" description="Polar residues" evidence="1">
    <location>
        <begin position="129"/>
        <end position="158"/>
    </location>
</feature>
<dbReference type="AlphaFoldDB" id="A0A8H6FZN0"/>
<name>A0A8H6FZN0_9LECA</name>
<dbReference type="Proteomes" id="UP000578531">
    <property type="component" value="Unassembled WGS sequence"/>
</dbReference>
<proteinExistence type="predicted"/>
<gene>
    <name evidence="2" type="ORF">HO173_003970</name>
</gene>
<dbReference type="OrthoDB" id="5411773at2759"/>
<evidence type="ECO:0000313" key="3">
    <source>
        <dbReference type="Proteomes" id="UP000578531"/>
    </source>
</evidence>
<accession>A0A8H6FZN0</accession>
<evidence type="ECO:0000313" key="2">
    <source>
        <dbReference type="EMBL" id="KAF6237769.1"/>
    </source>
</evidence>
<keyword evidence="3" id="KW-1185">Reference proteome</keyword>